<dbReference type="Proteomes" id="UP000261540">
    <property type="component" value="Unplaced"/>
</dbReference>
<accession>A0A3B3ST00</accession>
<sequence length="277" mass="30809">ECSRSHVPPSPIFFCLLLSSGTSAACLHVSLCVPSCLHASLFFVCLRVCVSACESLCAFVSARLLVSLFFVCLRVCAYAFRYLSVCLSCLCVCLSTCVCVCVFYVCYLSTSVLCLRVAVCVSVFVCLFCLPTFVYLFCIHFICLYMFFVCLSLCGCVRMSVSVCLPVCLSPLSVCVCAWFRPVACPFQKGPERGGGTSLKQERCYPPQPGCPAHVRCRRTWRKRVSSATITRGFPPHPPQLAVPCLRWGGGRKFNLQIRWLIQVPVNRAMRRHVIPQ</sequence>
<keyword evidence="1" id="KW-0812">Transmembrane</keyword>
<evidence type="ECO:0000313" key="4">
    <source>
        <dbReference type="Proteomes" id="UP000261540"/>
    </source>
</evidence>
<feature type="transmembrane region" description="Helical" evidence="1">
    <location>
        <begin position="116"/>
        <end position="137"/>
    </location>
</feature>
<feature type="transmembrane region" description="Helical" evidence="1">
    <location>
        <begin position="85"/>
        <end position="110"/>
    </location>
</feature>
<name>A0A3B3ST00_9TELE</name>
<protein>
    <recommendedName>
        <fullName evidence="5">Syntaxin-binding protein 2</fullName>
    </recommendedName>
</protein>
<keyword evidence="1" id="KW-1133">Transmembrane helix</keyword>
<organism evidence="3 4">
    <name type="scientific">Paramormyrops kingsleyae</name>
    <dbReference type="NCBI Taxonomy" id="1676925"/>
    <lineage>
        <taxon>Eukaryota</taxon>
        <taxon>Metazoa</taxon>
        <taxon>Chordata</taxon>
        <taxon>Craniata</taxon>
        <taxon>Vertebrata</taxon>
        <taxon>Euteleostomi</taxon>
        <taxon>Actinopterygii</taxon>
        <taxon>Neopterygii</taxon>
        <taxon>Teleostei</taxon>
        <taxon>Osteoglossocephala</taxon>
        <taxon>Osteoglossomorpha</taxon>
        <taxon>Osteoglossiformes</taxon>
        <taxon>Mormyridae</taxon>
        <taxon>Paramormyrops</taxon>
    </lineage>
</organism>
<feature type="transmembrane region" description="Helical" evidence="1">
    <location>
        <begin position="144"/>
        <end position="161"/>
    </location>
</feature>
<keyword evidence="4" id="KW-1185">Reference proteome</keyword>
<dbReference type="AlphaFoldDB" id="A0A3B3ST00"/>
<keyword evidence="2" id="KW-0732">Signal</keyword>
<keyword evidence="1" id="KW-0472">Membrane</keyword>
<reference evidence="3" key="1">
    <citation type="submission" date="2025-08" db="UniProtKB">
        <authorList>
            <consortium name="Ensembl"/>
        </authorList>
    </citation>
    <scope>IDENTIFICATION</scope>
</reference>
<evidence type="ECO:0000256" key="1">
    <source>
        <dbReference type="SAM" id="Phobius"/>
    </source>
</evidence>
<feature type="transmembrane region" description="Helical" evidence="1">
    <location>
        <begin position="40"/>
        <end position="73"/>
    </location>
</feature>
<evidence type="ECO:0008006" key="5">
    <source>
        <dbReference type="Google" id="ProtNLM"/>
    </source>
</evidence>
<proteinExistence type="predicted"/>
<feature type="chain" id="PRO_5017175766" description="Syntaxin-binding protein 2" evidence="2">
    <location>
        <begin position="25"/>
        <end position="277"/>
    </location>
</feature>
<reference evidence="3" key="2">
    <citation type="submission" date="2025-09" db="UniProtKB">
        <authorList>
            <consortium name="Ensembl"/>
        </authorList>
    </citation>
    <scope>IDENTIFICATION</scope>
</reference>
<feature type="signal peptide" evidence="2">
    <location>
        <begin position="1"/>
        <end position="24"/>
    </location>
</feature>
<evidence type="ECO:0000313" key="3">
    <source>
        <dbReference type="Ensembl" id="ENSPKIP00000033847.1"/>
    </source>
</evidence>
<evidence type="ECO:0000256" key="2">
    <source>
        <dbReference type="SAM" id="SignalP"/>
    </source>
</evidence>
<dbReference type="Ensembl" id="ENSPKIT00000014743.1">
    <property type="protein sequence ID" value="ENSPKIP00000033847.1"/>
    <property type="gene ID" value="ENSPKIG00000013399.1"/>
</dbReference>